<dbReference type="FunFam" id="3.40.50.300:FF:000533">
    <property type="entry name" value="Helicase, Snf2 family"/>
    <property type="match status" value="1"/>
</dbReference>
<dbReference type="CDD" id="cd18793">
    <property type="entry name" value="SF2_C_SNF"/>
    <property type="match status" value="1"/>
</dbReference>
<keyword evidence="6" id="KW-0347">Helicase</keyword>
<evidence type="ECO:0000259" key="3">
    <source>
        <dbReference type="PROSITE" id="PS50966"/>
    </source>
</evidence>
<dbReference type="Gene3D" id="3.40.50.300">
    <property type="entry name" value="P-loop containing nucleotide triphosphate hydrolases"/>
    <property type="match status" value="1"/>
</dbReference>
<dbReference type="CDD" id="cd18012">
    <property type="entry name" value="DEXQc_arch_SWI2_SNF2"/>
    <property type="match status" value="1"/>
</dbReference>
<dbReference type="Gene3D" id="3.40.50.10810">
    <property type="entry name" value="Tandem AAA-ATPase domain"/>
    <property type="match status" value="1"/>
</dbReference>
<dbReference type="InterPro" id="IPR001650">
    <property type="entry name" value="Helicase_C-like"/>
</dbReference>
<evidence type="ECO:0000313" key="6">
    <source>
        <dbReference type="EMBL" id="PNU00858.1"/>
    </source>
</evidence>
<dbReference type="PROSITE" id="PS51194">
    <property type="entry name" value="HELICASE_CTER"/>
    <property type="match status" value="1"/>
</dbReference>
<evidence type="ECO:0000259" key="5">
    <source>
        <dbReference type="PROSITE" id="PS51194"/>
    </source>
</evidence>
<dbReference type="InterPro" id="IPR014001">
    <property type="entry name" value="Helicase_ATP-bd"/>
</dbReference>
<keyword evidence="2" id="KW-0479">Metal-binding</keyword>
<dbReference type="InterPro" id="IPR038718">
    <property type="entry name" value="SNF2-like_sf"/>
</dbReference>
<dbReference type="InterPro" id="IPR013663">
    <property type="entry name" value="Helicase_SWF/SNF/SWI_bac"/>
</dbReference>
<dbReference type="InterPro" id="IPR027417">
    <property type="entry name" value="P-loop_NTPase"/>
</dbReference>
<gene>
    <name evidence="6" type="ORF">CDQ84_04195</name>
</gene>
<keyword evidence="2" id="KW-0862">Zinc</keyword>
<evidence type="ECO:0000256" key="1">
    <source>
        <dbReference type="ARBA" id="ARBA00022801"/>
    </source>
</evidence>
<dbReference type="Pfam" id="PF00176">
    <property type="entry name" value="SNF2-rel_dom"/>
    <property type="match status" value="1"/>
</dbReference>
<organism evidence="6 7">
    <name type="scientific">Clostridium thermosuccinogenes</name>
    <dbReference type="NCBI Taxonomy" id="84032"/>
    <lineage>
        <taxon>Bacteria</taxon>
        <taxon>Bacillati</taxon>
        <taxon>Bacillota</taxon>
        <taxon>Clostridia</taxon>
        <taxon>Eubacteriales</taxon>
        <taxon>Clostridiaceae</taxon>
        <taxon>Clostridium</taxon>
    </lineage>
</organism>
<accession>A0A2K2FJJ4</accession>
<evidence type="ECO:0000313" key="7">
    <source>
        <dbReference type="Proteomes" id="UP000236151"/>
    </source>
</evidence>
<dbReference type="RefSeq" id="WP_103080473.1">
    <property type="nucleotide sequence ID" value="NZ_CP021850.1"/>
</dbReference>
<protein>
    <submittedName>
        <fullName evidence="6">Helicase</fullName>
    </submittedName>
</protein>
<dbReference type="SUPFAM" id="SSF52540">
    <property type="entry name" value="P-loop containing nucleoside triphosphate hydrolases"/>
    <property type="match status" value="2"/>
</dbReference>
<dbReference type="InterPro" id="IPR049730">
    <property type="entry name" value="SNF2/RAD54-like_C"/>
</dbReference>
<dbReference type="FunFam" id="3.40.50.10810:FF:000054">
    <property type="entry name" value="Helicase, Snf2 family"/>
    <property type="match status" value="1"/>
</dbReference>
<dbReference type="SMART" id="SM00487">
    <property type="entry name" value="DEXDc"/>
    <property type="match status" value="1"/>
</dbReference>
<feature type="domain" description="SWIM-type" evidence="3">
    <location>
        <begin position="54"/>
        <end position="92"/>
    </location>
</feature>
<dbReference type="PROSITE" id="PS51192">
    <property type="entry name" value="HELICASE_ATP_BIND_1"/>
    <property type="match status" value="1"/>
</dbReference>
<keyword evidence="6" id="KW-0547">Nucleotide-binding</keyword>
<dbReference type="PROSITE" id="PS50966">
    <property type="entry name" value="ZF_SWIM"/>
    <property type="match status" value="1"/>
</dbReference>
<dbReference type="SMART" id="SM00490">
    <property type="entry name" value="HELICc"/>
    <property type="match status" value="1"/>
</dbReference>
<dbReference type="EMBL" id="NIOJ01000006">
    <property type="protein sequence ID" value="PNU00858.1"/>
    <property type="molecule type" value="Genomic_DNA"/>
</dbReference>
<dbReference type="OrthoDB" id="9814088at2"/>
<dbReference type="KEGG" id="cthd:CDO33_19110"/>
<dbReference type="Proteomes" id="UP000236151">
    <property type="component" value="Unassembled WGS sequence"/>
</dbReference>
<dbReference type="InterPro" id="IPR000330">
    <property type="entry name" value="SNF2_N"/>
</dbReference>
<dbReference type="PANTHER" id="PTHR10799">
    <property type="entry name" value="SNF2/RAD54 HELICASE FAMILY"/>
    <property type="match status" value="1"/>
</dbReference>
<sequence length="1076" mass="124191">MFQLSDDIIERSATREEVIQGRKCFSDGRIKSIEYDRVNNIFNATIAGTLDYYVRVYFGAEGKLQHATCTCPYIEDYNGYCRHIVAALISILEKDRQDFFGRLKPRRTAKHILGLFQNTASNPTKPVKIEVIYEYDKSGCHGSGSCSAISINIGEDRLYTVKNIKAFLTSLYKNEEIIFGKNFTFDPTVHFFRAEDRPIIDFLKEIYELEALQDSFSYGARGSVFRNKQVLLASIGTKRVFNLMKDRTFKAVIKGEPYDEVRILDKDFPVNFHLTKDEEELALRLNFDEPLLPLTEDGEFFFAGGNIYKVSRKQQENFKPFFLAMAYRKSRIIYFQADEKERLVSEVLPFARNAGTVTIDQEVDSLIEKLDLEAEIYLDGNVESIDAELKFIYGERCINPFAGESAPADKTGKILLRDVEKEQAILSILEGTEFKVRNNRIHLDGEDKVFDFVYETIPRLQEYCSIFYSESFKKIPLKSVSSYTGGIRLNDRSGMLEFSFSIEGIERSELPDIFEMLRQKKKYYRLKDGTFLSLTSKELREAARISEYLEMDEADFERGYVEVPKFRALYIDQYLKKSGWRYFERNHAFKELIRNINEPEDVEVVIPDGLKGVLREYQKFGFKWLKTMSSYGMGGILADDMGLGKTLQVIALILSDKKEKGFYPSLVVAPTSLVYNWEAEIQKFAPDLKTVVISGNREEREKRIAFGIESADILITSYPLLRKDIDKYEGLSFRYCILDEAQYIKNPASQNAKASKQIVAQNRFALTGTPMENNLEELWSIFDFILPGYLFSHAKFMEKYMKPIMKDEDARSMQDLTMHIRPFILRRLKTDVLNELPDKIEHEMTAGLTVEQKKVYLAYLKQIKDEIDEEIREQGFEKSQIKILAALTRLRQICCHPAIFLEGFEGESGKMLLLQELIKDSIEGGHRILLFSQFTSMLHIIRDWLDLKSIEYLYLDGTTKTEERGRLVRAFNEGRGHIFLISLKAGGTGLNLTGADTVIHYDPWWNPAVEDQATDRAYRIGQKKAVQVIKLLTKGTIEEKIYYLQQKKKKLIDAVIQPGETLLSKLSEEEVRALFE</sequence>
<comment type="caution">
    <text evidence="6">The sequence shown here is derived from an EMBL/GenBank/DDBJ whole genome shotgun (WGS) entry which is preliminary data.</text>
</comment>
<evidence type="ECO:0000259" key="4">
    <source>
        <dbReference type="PROSITE" id="PS51192"/>
    </source>
</evidence>
<feature type="domain" description="Helicase ATP-binding" evidence="4">
    <location>
        <begin position="626"/>
        <end position="788"/>
    </location>
</feature>
<dbReference type="GO" id="GO:0004386">
    <property type="term" value="F:helicase activity"/>
    <property type="evidence" value="ECO:0007669"/>
    <property type="project" value="UniProtKB-KW"/>
</dbReference>
<reference evidence="6 7" key="1">
    <citation type="submission" date="2017-06" db="EMBL/GenBank/DDBJ databases">
        <title>Investigating the central metabolism of Clostridium thermosuccinogenes.</title>
        <authorList>
            <person name="Koendjbiharie J.G."/>
            <person name="van Kranenburg R."/>
        </authorList>
    </citation>
    <scope>NUCLEOTIDE SEQUENCE [LARGE SCALE GENOMIC DNA]</scope>
    <source>
        <strain evidence="6 7">DSM 5806</strain>
    </source>
</reference>
<dbReference type="AlphaFoldDB" id="A0A2K2FJJ4"/>
<dbReference type="Pfam" id="PF00271">
    <property type="entry name" value="Helicase_C"/>
    <property type="match status" value="1"/>
</dbReference>
<dbReference type="Pfam" id="PF08455">
    <property type="entry name" value="SNF2_assoc"/>
    <property type="match status" value="1"/>
</dbReference>
<keyword evidence="1" id="KW-0378">Hydrolase</keyword>
<keyword evidence="6" id="KW-0067">ATP-binding</keyword>
<dbReference type="GO" id="GO:0005524">
    <property type="term" value="F:ATP binding"/>
    <property type="evidence" value="ECO:0007669"/>
    <property type="project" value="InterPro"/>
</dbReference>
<keyword evidence="7" id="KW-1185">Reference proteome</keyword>
<feature type="domain" description="Helicase C-terminal" evidence="5">
    <location>
        <begin position="913"/>
        <end position="1067"/>
    </location>
</feature>
<dbReference type="GO" id="GO:0016787">
    <property type="term" value="F:hydrolase activity"/>
    <property type="evidence" value="ECO:0007669"/>
    <property type="project" value="UniProtKB-KW"/>
</dbReference>
<name>A0A2K2FJJ4_9CLOT</name>
<evidence type="ECO:0000256" key="2">
    <source>
        <dbReference type="PROSITE-ProRule" id="PRU00325"/>
    </source>
</evidence>
<dbReference type="Pfam" id="PF04434">
    <property type="entry name" value="SWIM"/>
    <property type="match status" value="1"/>
</dbReference>
<dbReference type="InterPro" id="IPR007527">
    <property type="entry name" value="Znf_SWIM"/>
</dbReference>
<keyword evidence="2" id="KW-0863">Zinc-finger</keyword>
<dbReference type="GO" id="GO:0008270">
    <property type="term" value="F:zinc ion binding"/>
    <property type="evidence" value="ECO:0007669"/>
    <property type="project" value="UniProtKB-KW"/>
</dbReference>
<proteinExistence type="predicted"/>